<dbReference type="AlphaFoldDB" id="A0A5C5ZAZ5"/>
<gene>
    <name evidence="2" type="ORF">CA13_51900</name>
</gene>
<proteinExistence type="predicted"/>
<reference evidence="2 3" key="1">
    <citation type="submission" date="2019-02" db="EMBL/GenBank/DDBJ databases">
        <title>Deep-cultivation of Planctomycetes and their phenomic and genomic characterization uncovers novel biology.</title>
        <authorList>
            <person name="Wiegand S."/>
            <person name="Jogler M."/>
            <person name="Boedeker C."/>
            <person name="Pinto D."/>
            <person name="Vollmers J."/>
            <person name="Rivas-Marin E."/>
            <person name="Kohn T."/>
            <person name="Peeters S.H."/>
            <person name="Heuer A."/>
            <person name="Rast P."/>
            <person name="Oberbeckmann S."/>
            <person name="Bunk B."/>
            <person name="Jeske O."/>
            <person name="Meyerdierks A."/>
            <person name="Storesund J.E."/>
            <person name="Kallscheuer N."/>
            <person name="Luecker S."/>
            <person name="Lage O.M."/>
            <person name="Pohl T."/>
            <person name="Merkel B.J."/>
            <person name="Hornburger P."/>
            <person name="Mueller R.-W."/>
            <person name="Bruemmer F."/>
            <person name="Labrenz M."/>
            <person name="Spormann A.M."/>
            <person name="Op Den Camp H."/>
            <person name="Overmann J."/>
            <person name="Amann R."/>
            <person name="Jetten M.S.M."/>
            <person name="Mascher T."/>
            <person name="Medema M.H."/>
            <person name="Devos D.P."/>
            <person name="Kaster A.-K."/>
            <person name="Ovreas L."/>
            <person name="Rohde M."/>
            <person name="Galperin M.Y."/>
            <person name="Jogler C."/>
        </authorList>
    </citation>
    <scope>NUCLEOTIDE SEQUENCE [LARGE SCALE GENOMIC DNA]</scope>
    <source>
        <strain evidence="2 3">CA13</strain>
    </source>
</reference>
<comment type="caution">
    <text evidence="2">The sequence shown here is derived from an EMBL/GenBank/DDBJ whole genome shotgun (WGS) entry which is preliminary data.</text>
</comment>
<accession>A0A5C5ZAZ5</accession>
<sequence length="37" mass="3999">MGVLAQASTKTQTTQHARTSLDCSGLKMNELGNKDVY</sequence>
<name>A0A5C5ZAZ5_9BACT</name>
<protein>
    <submittedName>
        <fullName evidence="2">Uncharacterized protein</fullName>
    </submittedName>
</protein>
<feature type="region of interest" description="Disordered" evidence="1">
    <location>
        <begin position="1"/>
        <end position="21"/>
    </location>
</feature>
<dbReference type="EMBL" id="SJPJ01000001">
    <property type="protein sequence ID" value="TWT83723.1"/>
    <property type="molecule type" value="Genomic_DNA"/>
</dbReference>
<evidence type="ECO:0000313" key="2">
    <source>
        <dbReference type="EMBL" id="TWT83723.1"/>
    </source>
</evidence>
<organism evidence="2 3">
    <name type="scientific">Novipirellula herctigrandis</name>
    <dbReference type="NCBI Taxonomy" id="2527986"/>
    <lineage>
        <taxon>Bacteria</taxon>
        <taxon>Pseudomonadati</taxon>
        <taxon>Planctomycetota</taxon>
        <taxon>Planctomycetia</taxon>
        <taxon>Pirellulales</taxon>
        <taxon>Pirellulaceae</taxon>
        <taxon>Novipirellula</taxon>
    </lineage>
</organism>
<evidence type="ECO:0000256" key="1">
    <source>
        <dbReference type="SAM" id="MobiDB-lite"/>
    </source>
</evidence>
<dbReference type="Proteomes" id="UP000315010">
    <property type="component" value="Unassembled WGS sequence"/>
</dbReference>
<evidence type="ECO:0000313" key="3">
    <source>
        <dbReference type="Proteomes" id="UP000315010"/>
    </source>
</evidence>
<keyword evidence="3" id="KW-1185">Reference proteome</keyword>